<dbReference type="EMBL" id="LT906446">
    <property type="protein sequence ID" value="SNV02049.1"/>
    <property type="molecule type" value="Genomic_DNA"/>
</dbReference>
<dbReference type="RefSeq" id="WP_036254287.1">
    <property type="nucleotide sequence ID" value="NZ_LT906446.1"/>
</dbReference>
<evidence type="ECO:0000256" key="1">
    <source>
        <dbReference type="SAM" id="MobiDB-lite"/>
    </source>
</evidence>
<proteinExistence type="predicted"/>
<dbReference type="AlphaFoldDB" id="A0A239TXC6"/>
<sequence>MKKIGWNFPSNDNGCVNGVSEAGIETFRGDVFKSLAKEICQNSLDARLDDDKPVRIEFYLSNIDIEDIPDFERLQEVFVLSKNYWENNKKANNFYENALKIIKSKKIRLLRISDFNTTGITGAREEKSSNWIDLVKSSGVSNKTGTAGGSYGIGKNAPFASSELRVVYYSTFDKDNIRAYQGVAKLASFEEEKLSKDTIWDSFSKKKKKVMTQGMGFYGVIENNLPVFEDFSLDNFKRTEIGTDLYILGFIKDDDWENEMIKSVLSSYLLSIYNGDLEIKIENVLISKMNLENLVQEYADDLTKGYYQVLCSPNTVHKEKEFAGLGNITLDILIGKDLNKRKVLMARGNGMKIFDKNRISSTMQFAGICVLKDKKVDEYFRSMETPQHDKWEADRHSNKKEAEKIIKELNKFIKDEIKDLGRNTILDEMDAVGASEYLPDDVVNVNTKEQHKKESLLNKTSSISSLKKVNVVSSSKEGTQFIDESNLDDGNVNTNGEINDDGNLPARKKHNKTSKNKNFNVCEYFGIPSSEGDSLLKNPIKIEPLSFRLFLYDKDNKQYKLSFIPKMSSRHSYIQIYLMGEQDRLSTLVRMAYDSKKNKLLCKEDKIYVGDLIANQKYTIIYSIDSDELCSMEVSIHGYNK</sequence>
<feature type="region of interest" description="Disordered" evidence="1">
    <location>
        <begin position="482"/>
        <end position="504"/>
    </location>
</feature>
<organism evidence="2 3">
    <name type="scientific">Megamonas hypermegale</name>
    <dbReference type="NCBI Taxonomy" id="158847"/>
    <lineage>
        <taxon>Bacteria</taxon>
        <taxon>Bacillati</taxon>
        <taxon>Bacillota</taxon>
        <taxon>Negativicutes</taxon>
        <taxon>Selenomonadales</taxon>
        <taxon>Selenomonadaceae</taxon>
        <taxon>Megamonas</taxon>
    </lineage>
</organism>
<reference evidence="2 3" key="1">
    <citation type="submission" date="2017-06" db="EMBL/GenBank/DDBJ databases">
        <authorList>
            <consortium name="Pathogen Informatics"/>
        </authorList>
    </citation>
    <scope>NUCLEOTIDE SEQUENCE [LARGE SCALE GENOMIC DNA]</scope>
    <source>
        <strain evidence="2 3">NCTC10570</strain>
    </source>
</reference>
<evidence type="ECO:0000313" key="2">
    <source>
        <dbReference type="EMBL" id="SNV02049.1"/>
    </source>
</evidence>
<gene>
    <name evidence="2" type="ORF">SAMEA4364220_01527</name>
</gene>
<evidence type="ECO:0000313" key="3">
    <source>
        <dbReference type="Proteomes" id="UP000215383"/>
    </source>
</evidence>
<name>A0A239TXC6_9FIRM</name>
<dbReference type="eggNOG" id="COG3727">
    <property type="taxonomic scope" value="Bacteria"/>
</dbReference>
<protein>
    <submittedName>
        <fullName evidence="2">Uncharacterized protein</fullName>
    </submittedName>
</protein>
<dbReference type="GeneID" id="78507524"/>
<accession>A0A239TXC6</accession>
<dbReference type="Proteomes" id="UP000215383">
    <property type="component" value="Chromosome 1"/>
</dbReference>
<keyword evidence="3" id="KW-1185">Reference proteome</keyword>